<dbReference type="HAMAP" id="MF_01877">
    <property type="entry name" value="16SrRNA_methyltr_I"/>
    <property type="match status" value="1"/>
</dbReference>
<reference evidence="8 10" key="1">
    <citation type="submission" date="2018-06" db="EMBL/GenBank/DDBJ databases">
        <title>Genomic Encyclopedia of Archaeal and Bacterial Type Strains, Phase II (KMG-II): from individual species to whole genera.</title>
        <authorList>
            <person name="Goeker M."/>
        </authorList>
    </citation>
    <scope>NUCLEOTIDE SEQUENCE [LARGE SCALE GENOMIC DNA]</scope>
    <source>
        <strain evidence="8 10">ATCC 29103</strain>
    </source>
</reference>
<dbReference type="STRING" id="1188234.MALK_5980"/>
<accession>A0A318U592</accession>
<dbReference type="GO" id="GO:0005737">
    <property type="term" value="C:cytoplasm"/>
    <property type="evidence" value="ECO:0007669"/>
    <property type="project" value="UniProtKB-SubCell"/>
</dbReference>
<reference evidence="9" key="2">
    <citation type="submission" date="2018-06" db="EMBL/GenBank/DDBJ databases">
        <authorList>
            <consortium name="Pathogen Informatics"/>
            <person name="Doyle S."/>
        </authorList>
    </citation>
    <scope>NUCLEOTIDE SEQUENCE</scope>
    <source>
        <strain evidence="9">NCTC10135</strain>
    </source>
</reference>
<protein>
    <recommendedName>
        <fullName evidence="6">Ribosomal RNA small subunit methyltransferase I</fullName>
        <ecNumber evidence="6">2.1.1.198</ecNumber>
    </recommendedName>
    <alternativeName>
        <fullName evidence="6">16S rRNA 2'-O-ribose C1402 methyltransferase</fullName>
    </alternativeName>
    <alternativeName>
        <fullName evidence="6">rRNA (cytidine-2'-O-)-methyltransferase RsmI</fullName>
    </alternativeName>
</protein>
<dbReference type="NCBIfam" id="TIGR00096">
    <property type="entry name" value="16S rRNA (cytidine(1402)-2'-O)-methyltransferase"/>
    <property type="match status" value="1"/>
</dbReference>
<dbReference type="SUPFAM" id="SSF53790">
    <property type="entry name" value="Tetrapyrrole methylase"/>
    <property type="match status" value="1"/>
</dbReference>
<dbReference type="AlphaFoldDB" id="A0A318U592"/>
<dbReference type="PANTHER" id="PTHR46111">
    <property type="entry name" value="RIBOSOMAL RNA SMALL SUBUNIT METHYLTRANSFERASE I"/>
    <property type="match status" value="1"/>
</dbReference>
<keyword evidence="2 6" id="KW-0698">rRNA processing</keyword>
<keyword evidence="1 6" id="KW-0963">Cytoplasm</keyword>
<proteinExistence type="inferred from homology"/>
<dbReference type="InterPro" id="IPR014776">
    <property type="entry name" value="4pyrrole_Mease_sub2"/>
</dbReference>
<evidence type="ECO:0000256" key="5">
    <source>
        <dbReference type="ARBA" id="ARBA00022691"/>
    </source>
</evidence>
<dbReference type="InterPro" id="IPR035996">
    <property type="entry name" value="4pyrrol_Methylase_sf"/>
</dbReference>
<dbReference type="InterPro" id="IPR000878">
    <property type="entry name" value="4pyrrol_Mease"/>
</dbReference>
<dbReference type="Proteomes" id="UP000247715">
    <property type="component" value="Unassembled WGS sequence"/>
</dbReference>
<evidence type="ECO:0000256" key="1">
    <source>
        <dbReference type="ARBA" id="ARBA00022490"/>
    </source>
</evidence>
<dbReference type="EMBL" id="LS991949">
    <property type="protein sequence ID" value="SYV90284.1"/>
    <property type="molecule type" value="Genomic_DNA"/>
</dbReference>
<organism evidence="8 10">
    <name type="scientific">Metamycoplasma alkalescens</name>
    <dbReference type="NCBI Taxonomy" id="45363"/>
    <lineage>
        <taxon>Bacteria</taxon>
        <taxon>Bacillati</taxon>
        <taxon>Mycoplasmatota</taxon>
        <taxon>Mycoplasmoidales</taxon>
        <taxon>Metamycoplasmataceae</taxon>
        <taxon>Metamycoplasma</taxon>
    </lineage>
</organism>
<evidence type="ECO:0000256" key="4">
    <source>
        <dbReference type="ARBA" id="ARBA00022679"/>
    </source>
</evidence>
<comment type="similarity">
    <text evidence="6">Belongs to the methyltransferase superfamily. RsmI family.</text>
</comment>
<dbReference type="Gene3D" id="3.40.1010.10">
    <property type="entry name" value="Cobalt-precorrin-4 Transmethylase, Domain 1"/>
    <property type="match status" value="1"/>
</dbReference>
<dbReference type="InterPro" id="IPR014777">
    <property type="entry name" value="4pyrrole_Mease_sub1"/>
</dbReference>
<feature type="domain" description="Tetrapyrrole methylase" evidence="7">
    <location>
        <begin position="4"/>
        <end position="198"/>
    </location>
</feature>
<evidence type="ECO:0000256" key="3">
    <source>
        <dbReference type="ARBA" id="ARBA00022603"/>
    </source>
</evidence>
<gene>
    <name evidence="6 9" type="primary">rsmI</name>
    <name evidence="8" type="ORF">BCF88_10541</name>
    <name evidence="9" type="ORF">NCTC10135_00805</name>
</gene>
<comment type="subcellular location">
    <subcellularLocation>
        <location evidence="6">Cytoplasm</location>
    </subcellularLocation>
</comment>
<name>A0A318U592_9BACT</name>
<keyword evidence="4 6" id="KW-0808">Transferase</keyword>
<dbReference type="Gene3D" id="3.30.950.10">
    <property type="entry name" value="Methyltransferase, Cobalt-precorrin-4 Transmethylase, Domain 2"/>
    <property type="match status" value="1"/>
</dbReference>
<evidence type="ECO:0000313" key="8">
    <source>
        <dbReference type="EMBL" id="PYF43117.1"/>
    </source>
</evidence>
<evidence type="ECO:0000313" key="11">
    <source>
        <dbReference type="Proteomes" id="UP000259864"/>
    </source>
</evidence>
<keyword evidence="3 6" id="KW-0489">Methyltransferase</keyword>
<evidence type="ECO:0000256" key="6">
    <source>
        <dbReference type="HAMAP-Rule" id="MF_01877"/>
    </source>
</evidence>
<dbReference type="Proteomes" id="UP000259864">
    <property type="component" value="Chromosome 1"/>
</dbReference>
<dbReference type="FunFam" id="3.40.1010.10:FF:000007">
    <property type="entry name" value="Ribosomal RNA small subunit methyltransferase I"/>
    <property type="match status" value="1"/>
</dbReference>
<dbReference type="GO" id="GO:0070677">
    <property type="term" value="F:rRNA (cytosine-2'-O-)-methyltransferase activity"/>
    <property type="evidence" value="ECO:0007669"/>
    <property type="project" value="UniProtKB-UniRule"/>
</dbReference>
<dbReference type="CDD" id="cd11648">
    <property type="entry name" value="RsmI"/>
    <property type="match status" value="1"/>
</dbReference>
<evidence type="ECO:0000313" key="10">
    <source>
        <dbReference type="Proteomes" id="UP000247715"/>
    </source>
</evidence>
<evidence type="ECO:0000259" key="7">
    <source>
        <dbReference type="Pfam" id="PF00590"/>
    </source>
</evidence>
<dbReference type="EC" id="2.1.1.198" evidence="6"/>
<dbReference type="PIRSF" id="PIRSF005917">
    <property type="entry name" value="MTase_YraL"/>
    <property type="match status" value="1"/>
</dbReference>
<dbReference type="PANTHER" id="PTHR46111:SF1">
    <property type="entry name" value="RIBOSOMAL RNA SMALL SUBUNIT METHYLTRANSFERASE I"/>
    <property type="match status" value="1"/>
</dbReference>
<dbReference type="InterPro" id="IPR008189">
    <property type="entry name" value="rRNA_ssu_MeTfrase_I"/>
</dbReference>
<dbReference type="PROSITE" id="PS01296">
    <property type="entry name" value="RSMI"/>
    <property type="match status" value="1"/>
</dbReference>
<evidence type="ECO:0000256" key="2">
    <source>
        <dbReference type="ARBA" id="ARBA00022552"/>
    </source>
</evidence>
<dbReference type="RefSeq" id="WP_002882037.1">
    <property type="nucleotide sequence ID" value="NZ_CP190015.1"/>
</dbReference>
<dbReference type="InterPro" id="IPR018063">
    <property type="entry name" value="SAM_MeTrfase_RsmI_CS"/>
</dbReference>
<dbReference type="EMBL" id="QKLP01000005">
    <property type="protein sequence ID" value="PYF43117.1"/>
    <property type="molecule type" value="Genomic_DNA"/>
</dbReference>
<comment type="catalytic activity">
    <reaction evidence="6">
        <text>cytidine(1402) in 16S rRNA + S-adenosyl-L-methionine = 2'-O-methylcytidine(1402) in 16S rRNA + S-adenosyl-L-homocysteine + H(+)</text>
        <dbReference type="Rhea" id="RHEA:42924"/>
        <dbReference type="Rhea" id="RHEA-COMP:10285"/>
        <dbReference type="Rhea" id="RHEA-COMP:10286"/>
        <dbReference type="ChEBI" id="CHEBI:15378"/>
        <dbReference type="ChEBI" id="CHEBI:57856"/>
        <dbReference type="ChEBI" id="CHEBI:59789"/>
        <dbReference type="ChEBI" id="CHEBI:74495"/>
        <dbReference type="ChEBI" id="CHEBI:82748"/>
        <dbReference type="EC" id="2.1.1.198"/>
    </reaction>
</comment>
<comment type="function">
    <text evidence="6">Catalyzes the 2'-O-methylation of the ribose of cytidine 1402 (C1402) in 16S rRNA.</text>
</comment>
<sequence length="234" mass="26832">MTYKLFIVGTPIGNLEDITLRAIRILKEADIILCEDPKTSKKLLNHYDISNKHLIAYHKFNEKKLVNKIIEYIFFDKKVALISDAGMPCISDPGFNLISEAKKNNIFIDVIGGVSAFVHAFIKANFGSTFSFLGFLKDKSGERINQLKKLNEGVYVAYVSPHKLINTLKDFETVFLDTIEIYLCKELTKLHEKDYFGKPSEILLMLENDAIKGEYVLVFLIKKQKRIKINKYAK</sequence>
<reference evidence="11" key="3">
    <citation type="submission" date="2018-06" db="EMBL/GenBank/DDBJ databases">
        <authorList>
            <consortium name="Pathogen Informatics"/>
        </authorList>
    </citation>
    <scope>NUCLEOTIDE SEQUENCE [LARGE SCALE GENOMIC DNA]</scope>
    <source>
        <strain evidence="11">NCTC10135</strain>
    </source>
</reference>
<dbReference type="KEGG" id="mala:NCTC10135_00805"/>
<dbReference type="Pfam" id="PF00590">
    <property type="entry name" value="TP_methylase"/>
    <property type="match status" value="1"/>
</dbReference>
<keyword evidence="5 6" id="KW-0949">S-adenosyl-L-methionine</keyword>
<evidence type="ECO:0000313" key="9">
    <source>
        <dbReference type="EMBL" id="SYV90284.1"/>
    </source>
</evidence>